<dbReference type="PATRIC" id="fig|1150600.3.peg.1141"/>
<dbReference type="PANTHER" id="PTHR32125">
    <property type="entry name" value="2-C-METHYL-D-ERYTHRITOL 4-PHOSPHATE CYTIDYLYLTRANSFERASE, CHLOROPLASTIC"/>
    <property type="match status" value="1"/>
</dbReference>
<dbReference type="PANTHER" id="PTHR32125:SF4">
    <property type="entry name" value="2-C-METHYL-D-ERYTHRITOL 4-PHOSPHATE CYTIDYLYLTRANSFERASE, CHLOROPLASTIC"/>
    <property type="match status" value="1"/>
</dbReference>
<evidence type="ECO:0000256" key="2">
    <source>
        <dbReference type="ARBA" id="ARBA00022695"/>
    </source>
</evidence>
<feature type="site" description="Transition state stabilizer" evidence="3">
    <location>
        <position position="22"/>
    </location>
</feature>
<evidence type="ECO:0000256" key="3">
    <source>
        <dbReference type="HAMAP-Rule" id="MF_00108"/>
    </source>
</evidence>
<dbReference type="InterPro" id="IPR034683">
    <property type="entry name" value="IspD/TarI"/>
</dbReference>
<comment type="caution">
    <text evidence="4">The sequence shown here is derived from an EMBL/GenBank/DDBJ whole genome shotgun (WGS) entry which is preliminary data.</text>
</comment>
<dbReference type="NCBIfam" id="TIGR00453">
    <property type="entry name" value="ispD"/>
    <property type="match status" value="1"/>
</dbReference>
<dbReference type="CDD" id="cd02516">
    <property type="entry name" value="CDP-ME_synthetase"/>
    <property type="match status" value="1"/>
</dbReference>
<dbReference type="GO" id="GO:0050518">
    <property type="term" value="F:2-C-methyl-D-erythritol 4-phosphate cytidylyltransferase activity"/>
    <property type="evidence" value="ECO:0007669"/>
    <property type="project" value="UniProtKB-UniRule"/>
</dbReference>
<dbReference type="OrthoDB" id="9806837at2"/>
<dbReference type="InterPro" id="IPR001228">
    <property type="entry name" value="IspD"/>
</dbReference>
<proteinExistence type="inferred from homology"/>
<dbReference type="UniPathway" id="UPA00056">
    <property type="reaction ID" value="UER00093"/>
</dbReference>
<dbReference type="InterPro" id="IPR050088">
    <property type="entry name" value="IspD/TarI_cytidylyltransf_bact"/>
</dbReference>
<sequence>MHYYAIIVAGGSGKRMQADLPKQFHLLLGKPVMMHTIEAFYHSSYQPEILIVLNTDYISYWKDLCVQHNFFIPHTIIPGGAQRFDSVKNAVQAITNEDSIIAVHDAVRPVIHEELIARCFDEATVKEAVIPVIPSKDSLRKINGSTTVSISRDDILIVQTPQVFKYKVLKKAYNQLYSQLFTDDASVVEHAGYTIFTTQGHASNIKITYIEDLAVASLFLSSKA</sequence>
<dbReference type="AlphaFoldDB" id="R9GVB9"/>
<dbReference type="Pfam" id="PF01128">
    <property type="entry name" value="IspD"/>
    <property type="match status" value="1"/>
</dbReference>
<dbReference type="RefSeq" id="WP_016194403.1">
    <property type="nucleotide sequence ID" value="NZ_AQPN01000044.1"/>
</dbReference>
<evidence type="ECO:0000313" key="5">
    <source>
        <dbReference type="Proteomes" id="UP000014174"/>
    </source>
</evidence>
<dbReference type="FunFam" id="3.90.550.10:FF:000003">
    <property type="entry name" value="2-C-methyl-D-erythritol 4-phosphate cytidylyltransferase"/>
    <property type="match status" value="1"/>
</dbReference>
<dbReference type="Gene3D" id="3.90.550.10">
    <property type="entry name" value="Spore Coat Polysaccharide Biosynthesis Protein SpsA, Chain A"/>
    <property type="match status" value="1"/>
</dbReference>
<comment type="catalytic activity">
    <reaction evidence="3">
        <text>2-C-methyl-D-erythritol 4-phosphate + CTP + H(+) = 4-CDP-2-C-methyl-D-erythritol + diphosphate</text>
        <dbReference type="Rhea" id="RHEA:13429"/>
        <dbReference type="ChEBI" id="CHEBI:15378"/>
        <dbReference type="ChEBI" id="CHEBI:33019"/>
        <dbReference type="ChEBI" id="CHEBI:37563"/>
        <dbReference type="ChEBI" id="CHEBI:57823"/>
        <dbReference type="ChEBI" id="CHEBI:58262"/>
        <dbReference type="EC" id="2.7.7.60"/>
    </reaction>
</comment>
<keyword evidence="2 3" id="KW-0548">Nucleotidyltransferase</keyword>
<gene>
    <name evidence="3" type="primary">ispD</name>
    <name evidence="4" type="ORF">ADIARSV_1161</name>
</gene>
<keyword evidence="5" id="KW-1185">Reference proteome</keyword>
<dbReference type="GO" id="GO:0019288">
    <property type="term" value="P:isopentenyl diphosphate biosynthetic process, methylerythritol 4-phosphate pathway"/>
    <property type="evidence" value="ECO:0007669"/>
    <property type="project" value="UniProtKB-UniRule"/>
</dbReference>
<feature type="site" description="Transition state stabilizer" evidence="3">
    <location>
        <position position="15"/>
    </location>
</feature>
<feature type="site" description="Positions MEP for the nucleophilic attack" evidence="3">
    <location>
        <position position="152"/>
    </location>
</feature>
<dbReference type="InterPro" id="IPR029044">
    <property type="entry name" value="Nucleotide-diphossugar_trans"/>
</dbReference>
<dbReference type="HAMAP" id="MF_00108">
    <property type="entry name" value="IspD"/>
    <property type="match status" value="1"/>
</dbReference>
<comment type="function">
    <text evidence="3">Catalyzes the formation of 4-diphosphocytidyl-2-C-methyl-D-erythritol from CTP and 2-C-methyl-D-erythritol 4-phosphate (MEP).</text>
</comment>
<name>R9GVB9_9SPHI</name>
<feature type="site" description="Positions MEP for the nucleophilic attack" evidence="3">
    <location>
        <position position="206"/>
    </location>
</feature>
<keyword evidence="1 3" id="KW-0808">Transferase</keyword>
<evidence type="ECO:0000313" key="4">
    <source>
        <dbReference type="EMBL" id="EOR95646.1"/>
    </source>
</evidence>
<dbReference type="Proteomes" id="UP000014174">
    <property type="component" value="Unassembled WGS sequence"/>
</dbReference>
<dbReference type="SUPFAM" id="SSF53448">
    <property type="entry name" value="Nucleotide-diphospho-sugar transferases"/>
    <property type="match status" value="1"/>
</dbReference>
<organism evidence="4 5">
    <name type="scientific">Arcticibacter svalbardensis MN12-7</name>
    <dbReference type="NCBI Taxonomy" id="1150600"/>
    <lineage>
        <taxon>Bacteria</taxon>
        <taxon>Pseudomonadati</taxon>
        <taxon>Bacteroidota</taxon>
        <taxon>Sphingobacteriia</taxon>
        <taxon>Sphingobacteriales</taxon>
        <taxon>Sphingobacteriaceae</taxon>
        <taxon>Arcticibacter</taxon>
    </lineage>
</organism>
<protein>
    <recommendedName>
        <fullName evidence="3">2-C-methyl-D-erythritol 4-phosphate cytidylyltransferase</fullName>
        <ecNumber evidence="3">2.7.7.60</ecNumber>
    </recommendedName>
    <alternativeName>
        <fullName evidence="3">4-diphosphocytidyl-2C-methyl-D-erythritol synthase</fullName>
    </alternativeName>
    <alternativeName>
        <fullName evidence="3">MEP cytidylyltransferase</fullName>
        <shortName evidence="3">MCT</shortName>
    </alternativeName>
</protein>
<dbReference type="NCBIfam" id="NF001186">
    <property type="entry name" value="PRK00155.2-3"/>
    <property type="match status" value="1"/>
</dbReference>
<keyword evidence="3" id="KW-0414">Isoprene biosynthesis</keyword>
<dbReference type="EMBL" id="AQPN01000044">
    <property type="protein sequence ID" value="EOR95646.1"/>
    <property type="molecule type" value="Genomic_DNA"/>
</dbReference>
<dbReference type="EC" id="2.7.7.60" evidence="3"/>
<reference evidence="4 5" key="1">
    <citation type="journal article" date="2013" name="Genome Announc.">
        <title>Draft Genome Sequence of Arcticibacter svalbardensis Strain MN12-7T, a Member of the Family Sphingobacteriaceae Isolated from an Arctic Soil Sample.</title>
        <authorList>
            <person name="Shivaji S."/>
            <person name="Ara S."/>
            <person name="Prasad S."/>
            <person name="Manasa B.P."/>
            <person name="Begum Z."/>
            <person name="Singh A."/>
            <person name="Kumar Pinnaka A."/>
        </authorList>
    </citation>
    <scope>NUCLEOTIDE SEQUENCE [LARGE SCALE GENOMIC DNA]</scope>
    <source>
        <strain evidence="4 5">MN12-7</strain>
    </source>
</reference>
<evidence type="ECO:0000256" key="1">
    <source>
        <dbReference type="ARBA" id="ARBA00022679"/>
    </source>
</evidence>
<dbReference type="eggNOG" id="COG1211">
    <property type="taxonomic scope" value="Bacteria"/>
</dbReference>
<comment type="similarity">
    <text evidence="3">Belongs to the IspD/TarI cytidylyltransferase family. IspD subfamily.</text>
</comment>
<accession>R9GVB9</accession>
<dbReference type="STRING" id="1150600.ADIARSV_1161"/>
<comment type="pathway">
    <text evidence="3">Isoprenoid biosynthesis; isopentenyl diphosphate biosynthesis via DXP pathway; isopentenyl diphosphate from 1-deoxy-D-xylulose 5-phosphate: step 2/6.</text>
</comment>